<dbReference type="GO" id="GO:0016874">
    <property type="term" value="F:ligase activity"/>
    <property type="evidence" value="ECO:0007669"/>
    <property type="project" value="UniProtKB-KW"/>
</dbReference>
<dbReference type="InterPro" id="IPR018317">
    <property type="entry name" value="QueC"/>
</dbReference>
<keyword evidence="7" id="KW-0067">ATP-binding</keyword>
<gene>
    <name evidence="11" type="ORF">B1757_05315</name>
</gene>
<evidence type="ECO:0000256" key="1">
    <source>
        <dbReference type="ARBA" id="ARBA00005061"/>
    </source>
</evidence>
<keyword evidence="2" id="KW-0436">Ligase</keyword>
<dbReference type="PANTHER" id="PTHR42914:SF1">
    <property type="entry name" value="7-CYANO-7-DEAZAGUANINE SYNTHASE"/>
    <property type="match status" value="1"/>
</dbReference>
<evidence type="ECO:0000313" key="12">
    <source>
        <dbReference type="Proteomes" id="UP000234329"/>
    </source>
</evidence>
<dbReference type="Pfam" id="PF06508">
    <property type="entry name" value="QueC"/>
    <property type="match status" value="1"/>
</dbReference>
<evidence type="ECO:0000313" key="11">
    <source>
        <dbReference type="EMBL" id="PKY11209.1"/>
    </source>
</evidence>
<comment type="caution">
    <text evidence="11">The sequence shown here is derived from an EMBL/GenBank/DDBJ whole genome shotgun (WGS) entry which is preliminary data.</text>
</comment>
<evidence type="ECO:0000256" key="10">
    <source>
        <dbReference type="ARBA" id="ARBA00047890"/>
    </source>
</evidence>
<dbReference type="OrthoDB" id="5296146at2"/>
<dbReference type="EMBL" id="MXAV01000020">
    <property type="protein sequence ID" value="PKY11209.1"/>
    <property type="molecule type" value="Genomic_DNA"/>
</dbReference>
<evidence type="ECO:0000256" key="2">
    <source>
        <dbReference type="ARBA" id="ARBA00022598"/>
    </source>
</evidence>
<evidence type="ECO:0000256" key="4">
    <source>
        <dbReference type="ARBA" id="ARBA00022741"/>
    </source>
</evidence>
<evidence type="ECO:0000256" key="9">
    <source>
        <dbReference type="ARBA" id="ARBA00039149"/>
    </source>
</evidence>
<dbReference type="Proteomes" id="UP000234329">
    <property type="component" value="Unassembled WGS sequence"/>
</dbReference>
<evidence type="ECO:0000256" key="7">
    <source>
        <dbReference type="ARBA" id="ARBA00022840"/>
    </source>
</evidence>
<comment type="similarity">
    <text evidence="8">Belongs to the QueC family.</text>
</comment>
<dbReference type="SUPFAM" id="SSF52402">
    <property type="entry name" value="Adenine nucleotide alpha hydrolases-like"/>
    <property type="match status" value="1"/>
</dbReference>
<accession>A0A2I1DMY1</accession>
<organism evidence="11 12">
    <name type="scientific">Acidithiobacillus marinus</name>
    <dbReference type="NCBI Taxonomy" id="187490"/>
    <lineage>
        <taxon>Bacteria</taxon>
        <taxon>Pseudomonadati</taxon>
        <taxon>Pseudomonadota</taxon>
        <taxon>Acidithiobacillia</taxon>
        <taxon>Acidithiobacillales</taxon>
        <taxon>Acidithiobacillaceae</taxon>
        <taxon>Acidithiobacillus</taxon>
    </lineage>
</organism>
<dbReference type="GO" id="GO:0005524">
    <property type="term" value="F:ATP binding"/>
    <property type="evidence" value="ECO:0007669"/>
    <property type="project" value="UniProtKB-KW"/>
</dbReference>
<evidence type="ECO:0000256" key="5">
    <source>
        <dbReference type="ARBA" id="ARBA00022785"/>
    </source>
</evidence>
<sequence>MLSLAPMNTRSETATIIRQPESMSPDRRCLLLMSGGIESSTLLFQLAQKENPQPVFLDYAQRAARQEWQAVQTLSLQLHIDPQRYDLSAFGNAVGALRTARYHVPLPHRNFVAIAAVAAIASNLNIKRIVIGLSADDAAVDTCSRPAFQNAIHDTLGSLGLQLETPLIHLGKDAIIQYGNALGVPWAKTYSCLLGRTPACGFCPQCLKREAAFALAGVNDPDMGYDN</sequence>
<keyword evidence="5" id="KW-0671">Queuosine biosynthesis</keyword>
<dbReference type="GO" id="GO:0008616">
    <property type="term" value="P:tRNA queuosine(34) biosynthetic process"/>
    <property type="evidence" value="ECO:0007669"/>
    <property type="project" value="UniProtKB-KW"/>
</dbReference>
<protein>
    <recommendedName>
        <fullName evidence="9">7-cyano-7-deazaguanine synthase</fullName>
        <ecNumber evidence="9">6.3.4.20</ecNumber>
    </recommendedName>
</protein>
<comment type="catalytic activity">
    <reaction evidence="10">
        <text>7-carboxy-7-carbaguanine + NH4(+) + 2 ATP = 7-cyano-7-carbaguanine + 2 AMP + 2 diphosphate + 2 H(+)</text>
        <dbReference type="Rhea" id="RHEA:27982"/>
        <dbReference type="ChEBI" id="CHEBI:15378"/>
        <dbReference type="ChEBI" id="CHEBI:28938"/>
        <dbReference type="ChEBI" id="CHEBI:30616"/>
        <dbReference type="ChEBI" id="CHEBI:33019"/>
        <dbReference type="ChEBI" id="CHEBI:45075"/>
        <dbReference type="ChEBI" id="CHEBI:61036"/>
        <dbReference type="ChEBI" id="CHEBI:456215"/>
        <dbReference type="EC" id="6.3.4.20"/>
    </reaction>
</comment>
<keyword evidence="3" id="KW-0479">Metal-binding</keyword>
<dbReference type="InParanoid" id="A0A2I1DMY1"/>
<dbReference type="AlphaFoldDB" id="A0A2I1DMY1"/>
<name>A0A2I1DMY1_9PROT</name>
<comment type="pathway">
    <text evidence="1">Purine metabolism; 7-cyano-7-deazaguanine biosynthesis.</text>
</comment>
<evidence type="ECO:0000256" key="8">
    <source>
        <dbReference type="ARBA" id="ARBA00037993"/>
    </source>
</evidence>
<keyword evidence="12" id="KW-1185">Reference proteome</keyword>
<proteinExistence type="inferred from homology"/>
<keyword evidence="4" id="KW-0547">Nucleotide-binding</keyword>
<keyword evidence="6" id="KW-0862">Zinc</keyword>
<dbReference type="InterPro" id="IPR014729">
    <property type="entry name" value="Rossmann-like_a/b/a_fold"/>
</dbReference>
<dbReference type="PANTHER" id="PTHR42914">
    <property type="entry name" value="7-CYANO-7-DEAZAGUANINE SYNTHASE"/>
    <property type="match status" value="1"/>
</dbReference>
<reference evidence="11 12" key="1">
    <citation type="submission" date="2017-03" db="EMBL/GenBank/DDBJ databases">
        <title>Draft genime sequence of the acidophilic sulfur-oxidizing bacterium Acidithiobacillus sp. SH, isolated from seawater.</title>
        <authorList>
            <person name="Sharmin S."/>
            <person name="Tokuhisa M."/>
            <person name="Kanao T."/>
            <person name="Kamimura K."/>
        </authorList>
    </citation>
    <scope>NUCLEOTIDE SEQUENCE [LARGE SCALE GENOMIC DNA]</scope>
    <source>
        <strain evidence="11 12">SH</strain>
    </source>
</reference>
<dbReference type="EC" id="6.3.4.20" evidence="9"/>
<evidence type="ECO:0000256" key="3">
    <source>
        <dbReference type="ARBA" id="ARBA00022723"/>
    </source>
</evidence>
<dbReference type="Gene3D" id="3.40.50.620">
    <property type="entry name" value="HUPs"/>
    <property type="match status" value="1"/>
</dbReference>
<evidence type="ECO:0000256" key="6">
    <source>
        <dbReference type="ARBA" id="ARBA00022833"/>
    </source>
</evidence>
<dbReference type="GO" id="GO:0046872">
    <property type="term" value="F:metal ion binding"/>
    <property type="evidence" value="ECO:0007669"/>
    <property type="project" value="UniProtKB-KW"/>
</dbReference>